<dbReference type="EMBL" id="JBCEZU010000001">
    <property type="protein sequence ID" value="KAK9543258.1"/>
    <property type="molecule type" value="Genomic_DNA"/>
</dbReference>
<dbReference type="Pfam" id="PF05225">
    <property type="entry name" value="HTH_psq"/>
    <property type="match status" value="1"/>
</dbReference>
<dbReference type="SUPFAM" id="SSF46689">
    <property type="entry name" value="Homeodomain-like"/>
    <property type="match status" value="1"/>
</dbReference>
<dbReference type="Proteomes" id="UP001488805">
    <property type="component" value="Unassembled WGS sequence"/>
</dbReference>
<dbReference type="AlphaFoldDB" id="A0AAW1GBV8"/>
<evidence type="ECO:0000313" key="3">
    <source>
        <dbReference type="Proteomes" id="UP001488805"/>
    </source>
</evidence>
<dbReference type="InterPro" id="IPR007889">
    <property type="entry name" value="HTH_Psq"/>
</dbReference>
<dbReference type="Gene3D" id="1.10.10.60">
    <property type="entry name" value="Homeodomain-like"/>
    <property type="match status" value="1"/>
</dbReference>
<sequence>MDIEIVNLQRFKIPNMRQVRKRERKTRKWTQEAMAQALLEVKAGRLSLWQAAQQFGVTKSSLSDRVSGRVSYDCVYGQRTLLTPEDEDSLVEYCLYSASHGFPLTKPQVLGHALAIYNLRHREAQRTVLGQTWWINFWEQQHHRLTARTPDIIDRGRASCAKRGSDMLGGDNPNICCLCGEDIFSLKRIKTYSRSPPV</sequence>
<accession>A0AAW1GBV8</accession>
<protein>
    <recommendedName>
        <fullName evidence="1">HTH psq-type domain-containing protein</fullName>
    </recommendedName>
</protein>
<proteinExistence type="predicted"/>
<name>A0AAW1GBV8_ZOAVI</name>
<reference evidence="2 3" key="1">
    <citation type="journal article" date="2024" name="Genome Biol. Evol.">
        <title>Chromosome-level genome assembly of the viviparous eelpout Zoarces viviparus.</title>
        <authorList>
            <person name="Fuhrmann N."/>
            <person name="Brasseur M.V."/>
            <person name="Bakowski C.E."/>
            <person name="Podsiadlowski L."/>
            <person name="Prost S."/>
            <person name="Krehenwinkel H."/>
            <person name="Mayer C."/>
        </authorList>
    </citation>
    <scope>NUCLEOTIDE SEQUENCE [LARGE SCALE GENOMIC DNA]</scope>
    <source>
        <strain evidence="2">NO-MEL_2022_Ind0_liver</strain>
    </source>
</reference>
<evidence type="ECO:0000313" key="2">
    <source>
        <dbReference type="EMBL" id="KAK9543258.1"/>
    </source>
</evidence>
<keyword evidence="3" id="KW-1185">Reference proteome</keyword>
<organism evidence="2 3">
    <name type="scientific">Zoarces viviparus</name>
    <name type="common">Viviparous eelpout</name>
    <name type="synonym">Blennius viviparus</name>
    <dbReference type="NCBI Taxonomy" id="48416"/>
    <lineage>
        <taxon>Eukaryota</taxon>
        <taxon>Metazoa</taxon>
        <taxon>Chordata</taxon>
        <taxon>Craniata</taxon>
        <taxon>Vertebrata</taxon>
        <taxon>Euteleostomi</taxon>
        <taxon>Actinopterygii</taxon>
        <taxon>Neopterygii</taxon>
        <taxon>Teleostei</taxon>
        <taxon>Neoteleostei</taxon>
        <taxon>Acanthomorphata</taxon>
        <taxon>Eupercaria</taxon>
        <taxon>Perciformes</taxon>
        <taxon>Cottioidei</taxon>
        <taxon>Zoarcales</taxon>
        <taxon>Zoarcidae</taxon>
        <taxon>Zoarcinae</taxon>
        <taxon>Zoarces</taxon>
    </lineage>
</organism>
<evidence type="ECO:0000259" key="1">
    <source>
        <dbReference type="Pfam" id="PF05225"/>
    </source>
</evidence>
<feature type="domain" description="HTH psq-type" evidence="1">
    <location>
        <begin position="30"/>
        <end position="72"/>
    </location>
</feature>
<dbReference type="InterPro" id="IPR009057">
    <property type="entry name" value="Homeodomain-like_sf"/>
</dbReference>
<dbReference type="GO" id="GO:0003677">
    <property type="term" value="F:DNA binding"/>
    <property type="evidence" value="ECO:0007669"/>
    <property type="project" value="InterPro"/>
</dbReference>
<comment type="caution">
    <text evidence="2">The sequence shown here is derived from an EMBL/GenBank/DDBJ whole genome shotgun (WGS) entry which is preliminary data.</text>
</comment>
<gene>
    <name evidence="2" type="ORF">VZT92_001050</name>
</gene>